<dbReference type="OrthoDB" id="6500128at2759"/>
<feature type="transmembrane region" description="Helical" evidence="9">
    <location>
        <begin position="699"/>
        <end position="724"/>
    </location>
</feature>
<evidence type="ECO:0000259" key="11">
    <source>
        <dbReference type="PROSITE" id="PS50929"/>
    </source>
</evidence>
<keyword evidence="7 9" id="KW-0472">Membrane</keyword>
<evidence type="ECO:0000256" key="9">
    <source>
        <dbReference type="SAM" id="Phobius"/>
    </source>
</evidence>
<dbReference type="SUPFAM" id="SSF52540">
    <property type="entry name" value="P-loop containing nucleoside triphosphate hydrolases"/>
    <property type="match status" value="2"/>
</dbReference>
<dbReference type="PROSITE" id="PS00211">
    <property type="entry name" value="ABC_TRANSPORTER_1"/>
    <property type="match status" value="2"/>
</dbReference>
<comment type="caution">
    <text evidence="12">The sequence shown here is derived from an EMBL/GenBank/DDBJ whole genome shotgun (WGS) entry which is preliminary data.</text>
</comment>
<keyword evidence="3 9" id="KW-0812">Transmembrane</keyword>
<feature type="domain" description="ABC transmembrane type-1" evidence="11">
    <location>
        <begin position="35"/>
        <end position="336"/>
    </location>
</feature>
<dbReference type="InterPro" id="IPR003439">
    <property type="entry name" value="ABC_transporter-like_ATP-bd"/>
</dbReference>
<feature type="domain" description="ABC transporter" evidence="10">
    <location>
        <begin position="1028"/>
        <end position="1362"/>
    </location>
</feature>
<dbReference type="EMBL" id="CAJNNV010002212">
    <property type="protein sequence ID" value="CAE8586767.1"/>
    <property type="molecule type" value="Genomic_DNA"/>
</dbReference>
<dbReference type="CDD" id="cd18577">
    <property type="entry name" value="ABC_6TM_Pgp_ABCB1_D1_like"/>
    <property type="match status" value="1"/>
</dbReference>
<evidence type="ECO:0000256" key="3">
    <source>
        <dbReference type="ARBA" id="ARBA00022692"/>
    </source>
</evidence>
<keyword evidence="6 9" id="KW-1133">Transmembrane helix</keyword>
<dbReference type="FunFam" id="3.40.50.300:FF:000967">
    <property type="entry name" value="ABC multidrug transporter mdr4"/>
    <property type="match status" value="1"/>
</dbReference>
<feature type="transmembrane region" description="Helical" evidence="9">
    <location>
        <begin position="32"/>
        <end position="59"/>
    </location>
</feature>
<feature type="transmembrane region" description="Helical" evidence="9">
    <location>
        <begin position="259"/>
        <end position="282"/>
    </location>
</feature>
<name>A0A813DIT7_POLGL</name>
<protein>
    <recommendedName>
        <fullName evidence="14">Bile salt export pump</fullName>
    </recommendedName>
</protein>
<evidence type="ECO:0000256" key="7">
    <source>
        <dbReference type="ARBA" id="ARBA00023136"/>
    </source>
</evidence>
<feature type="compositionally biased region" description="Basic residues" evidence="8">
    <location>
        <begin position="1151"/>
        <end position="1161"/>
    </location>
</feature>
<keyword evidence="13" id="KW-1185">Reference proteome</keyword>
<dbReference type="GO" id="GO:0090374">
    <property type="term" value="P:oligopeptide export from mitochondrion"/>
    <property type="evidence" value="ECO:0007669"/>
    <property type="project" value="TreeGrafter"/>
</dbReference>
<dbReference type="InterPro" id="IPR036640">
    <property type="entry name" value="ABC1_TM_sf"/>
</dbReference>
<feature type="domain" description="ABC transmembrane type-1" evidence="11">
    <location>
        <begin position="709"/>
        <end position="988"/>
    </location>
</feature>
<evidence type="ECO:0000256" key="6">
    <source>
        <dbReference type="ARBA" id="ARBA00022989"/>
    </source>
</evidence>
<dbReference type="OMA" id="DLQWHES"/>
<proteinExistence type="predicted"/>
<feature type="domain" description="ABC transporter" evidence="10">
    <location>
        <begin position="385"/>
        <end position="630"/>
    </location>
</feature>
<dbReference type="PROSITE" id="PS50893">
    <property type="entry name" value="ABC_TRANSPORTER_2"/>
    <property type="match status" value="2"/>
</dbReference>
<dbReference type="InterPro" id="IPR011527">
    <property type="entry name" value="ABC1_TM_dom"/>
</dbReference>
<feature type="transmembrane region" description="Helical" evidence="9">
    <location>
        <begin position="157"/>
        <end position="174"/>
    </location>
</feature>
<evidence type="ECO:0000256" key="8">
    <source>
        <dbReference type="SAM" id="MobiDB-lite"/>
    </source>
</evidence>
<evidence type="ECO:0000256" key="5">
    <source>
        <dbReference type="ARBA" id="ARBA00022840"/>
    </source>
</evidence>
<evidence type="ECO:0000313" key="12">
    <source>
        <dbReference type="EMBL" id="CAE8586767.1"/>
    </source>
</evidence>
<dbReference type="PROSITE" id="PS50929">
    <property type="entry name" value="ABC_TM1F"/>
    <property type="match status" value="2"/>
</dbReference>
<dbReference type="PANTHER" id="PTHR43394:SF18">
    <property type="entry name" value="ABC TRANSPORTER B FAMILY MEMBER 11-LIKE"/>
    <property type="match status" value="1"/>
</dbReference>
<sequence length="1369" mass="145047">MPGPPEKIPSVFGLPPVPYKKLYAFATPCDKLGVVLACISATANGCVFPLFSLVFGKSLNTFNDPSVSTSAMVTQINTFAFYFFLIAIGSSLLTWLDVFLIGMSTEGQIRRMRTEYCRNLLRLDFTWHDTHRAGEAVTRLSDAITSVQTGLKKVTGVVKNVATLVCGFAIGFSVSWKLTLVIAACAPMFALCLAALIIVAIKGQKAVRFAYARAGDVANECVSLQRAVSAYGGEVHELRRFTSFVALAERFGIWQGRGLGFAVGCMLTTFMAMYGISCYAGARFVIIHRTEHPECRYNPTLDGCFSGGDIITTFVAVLLGAVSMGQVGPLMGDISAARAAAADLFGVIDTVPSIDVYDDSTELYRGPEPCKDTTTSAATAPGLGIEFRSCTFAYPSRPETNVLSDFSLTIAPGESIGVVGQSGSGKSTLVLLVMRAYDPQQGVVLVHGVDVRKWHLPSLRRMLGLVQQEPVLFGCSIHENIAMGVPEMPADAVDKAEVEAAAKKANAHDFIMQLPQAYDTMAGASVSSSQLSGGQRQRVCIARALIRAPRIMLLDEATSALDTTSERTVQAALDSAGAQSAATTLIIAHRLSTLANVHRIVVVEKGVIVEEGTPAQLSAKEGGLFKAMKQAQEITDPSKGTESANKGSVDDAAQRLPTASIALQKPGSVTAEGTAKASKLSTSDMCKRLLRMQLDDWKIGIFACFIAPASGCIQPCVALVYGGVIPVFFNPDDAYVEKESLKYLGFFFLLAAGYFVGVIGRISTFTYLGERLTRKLREASFRSILRQPGAFFDESSNSVGRLTSRLATDATLVKGISGDALGSVLEGCGSLVAAICIAFSSTWQLALVLMTVFPFLIIGAVFEFKGLGAFTEQNNTEMAEASQLVSECVTATRAVAAYGLQARTMVVYEKALVGPYQAGTKATLVTAAGSSFQRLVLMNAYSLCFFVGAKFIEQGALEFTGLIKAFLAVTLAAESIGRITSMAPDTVAATIAAANIFALIDAGDASTIDPLATSGFKGTEGADGGLSIEFRNVSFVYPSRPDVPVLQNFNLTIEPGEFVGIVGQSGSGKSTLVLLVTRMYDPQVGDVFVDGVNVKDWNVSALRGAFGLVQQEPALFADSIGYNIGYGVASDEKPAFGQGVQPKETSDVGKGKGKGKGRGKGRGGCCFKKSKQVEEDAAGMEAPKEASAEYVLNISNIDEEGDEAAKPKNTPPGAEKYALPSAEVVDAAGQANASQFISRLPDGFATYCGSRGSLLSGGQKQRVAIARALLRKPRGLLLDEATAALDSQSEKKVQAALDHVIAQSKLQPSGTAPRTTLVIAHRLSTLAKADRIVVLERGALVEQGSHDQLMLLADGKYKALAQAQGSTTH</sequence>
<evidence type="ECO:0008006" key="14">
    <source>
        <dbReference type="Google" id="ProtNLM"/>
    </source>
</evidence>
<dbReference type="GO" id="GO:0015421">
    <property type="term" value="F:ABC-type oligopeptide transporter activity"/>
    <property type="evidence" value="ECO:0007669"/>
    <property type="project" value="TreeGrafter"/>
</dbReference>
<feature type="transmembrane region" description="Helical" evidence="9">
    <location>
        <begin position="310"/>
        <end position="328"/>
    </location>
</feature>
<dbReference type="InterPro" id="IPR003593">
    <property type="entry name" value="AAA+_ATPase"/>
</dbReference>
<accession>A0A813DIT7</accession>
<evidence type="ECO:0000313" key="13">
    <source>
        <dbReference type="Proteomes" id="UP000654075"/>
    </source>
</evidence>
<organism evidence="12 13">
    <name type="scientific">Polarella glacialis</name>
    <name type="common">Dinoflagellate</name>
    <dbReference type="NCBI Taxonomy" id="89957"/>
    <lineage>
        <taxon>Eukaryota</taxon>
        <taxon>Sar</taxon>
        <taxon>Alveolata</taxon>
        <taxon>Dinophyceae</taxon>
        <taxon>Suessiales</taxon>
        <taxon>Suessiaceae</taxon>
        <taxon>Polarella</taxon>
    </lineage>
</organism>
<keyword evidence="2" id="KW-0813">Transport</keyword>
<dbReference type="GO" id="GO:0005524">
    <property type="term" value="F:ATP binding"/>
    <property type="evidence" value="ECO:0007669"/>
    <property type="project" value="UniProtKB-KW"/>
</dbReference>
<dbReference type="InterPro" id="IPR017871">
    <property type="entry name" value="ABC_transporter-like_CS"/>
</dbReference>
<evidence type="ECO:0000259" key="10">
    <source>
        <dbReference type="PROSITE" id="PS50893"/>
    </source>
</evidence>
<dbReference type="CDD" id="cd18578">
    <property type="entry name" value="ABC_6TM_Pgp_ABCB1_D2_like"/>
    <property type="match status" value="1"/>
</dbReference>
<feature type="transmembrane region" description="Helical" evidence="9">
    <location>
        <begin position="79"/>
        <end position="103"/>
    </location>
</feature>
<dbReference type="Proteomes" id="UP000654075">
    <property type="component" value="Unassembled WGS sequence"/>
</dbReference>
<dbReference type="GO" id="GO:0016887">
    <property type="term" value="F:ATP hydrolysis activity"/>
    <property type="evidence" value="ECO:0007669"/>
    <property type="project" value="InterPro"/>
</dbReference>
<feature type="transmembrane region" description="Helical" evidence="9">
    <location>
        <begin position="744"/>
        <end position="768"/>
    </location>
</feature>
<dbReference type="GO" id="GO:0005743">
    <property type="term" value="C:mitochondrial inner membrane"/>
    <property type="evidence" value="ECO:0007669"/>
    <property type="project" value="TreeGrafter"/>
</dbReference>
<dbReference type="Pfam" id="PF00664">
    <property type="entry name" value="ABC_membrane"/>
    <property type="match status" value="2"/>
</dbReference>
<evidence type="ECO:0000256" key="4">
    <source>
        <dbReference type="ARBA" id="ARBA00022741"/>
    </source>
</evidence>
<dbReference type="PANTHER" id="PTHR43394">
    <property type="entry name" value="ATP-DEPENDENT PERMEASE MDL1, MITOCHONDRIAL"/>
    <property type="match status" value="1"/>
</dbReference>
<dbReference type="Pfam" id="PF00005">
    <property type="entry name" value="ABC_tran"/>
    <property type="match status" value="2"/>
</dbReference>
<feature type="transmembrane region" description="Helical" evidence="9">
    <location>
        <begin position="846"/>
        <end position="864"/>
    </location>
</feature>
<dbReference type="SMART" id="SM00382">
    <property type="entry name" value="AAA"/>
    <property type="match status" value="2"/>
</dbReference>
<comment type="subcellular location">
    <subcellularLocation>
        <location evidence="1">Membrane</location>
        <topology evidence="1">Multi-pass membrane protein</topology>
    </subcellularLocation>
</comment>
<dbReference type="Gene3D" id="3.40.50.300">
    <property type="entry name" value="P-loop containing nucleotide triphosphate hydrolases"/>
    <property type="match status" value="2"/>
</dbReference>
<feature type="transmembrane region" description="Helical" evidence="9">
    <location>
        <begin position="180"/>
        <end position="201"/>
    </location>
</feature>
<evidence type="ECO:0000256" key="1">
    <source>
        <dbReference type="ARBA" id="ARBA00004141"/>
    </source>
</evidence>
<dbReference type="Gene3D" id="1.20.1560.10">
    <property type="entry name" value="ABC transporter type 1, transmembrane domain"/>
    <property type="match status" value="1"/>
</dbReference>
<keyword evidence="5" id="KW-0067">ATP-binding</keyword>
<dbReference type="SUPFAM" id="SSF90123">
    <property type="entry name" value="ABC transporter transmembrane region"/>
    <property type="match status" value="2"/>
</dbReference>
<dbReference type="InterPro" id="IPR027417">
    <property type="entry name" value="P-loop_NTPase"/>
</dbReference>
<dbReference type="InterPro" id="IPR039421">
    <property type="entry name" value="Type_1_exporter"/>
</dbReference>
<gene>
    <name evidence="12" type="ORF">PGLA1383_LOCUS5614</name>
</gene>
<feature type="region of interest" description="Disordered" evidence="8">
    <location>
        <begin position="1135"/>
        <end position="1165"/>
    </location>
</feature>
<evidence type="ECO:0000256" key="2">
    <source>
        <dbReference type="ARBA" id="ARBA00022448"/>
    </source>
</evidence>
<reference evidence="12" key="1">
    <citation type="submission" date="2021-02" db="EMBL/GenBank/DDBJ databases">
        <authorList>
            <person name="Dougan E. K."/>
            <person name="Rhodes N."/>
            <person name="Thang M."/>
            <person name="Chan C."/>
        </authorList>
    </citation>
    <scope>NUCLEOTIDE SEQUENCE</scope>
</reference>
<keyword evidence="4" id="KW-0547">Nucleotide-binding</keyword>